<dbReference type="EMBL" id="CAAALY010028058">
    <property type="protein sequence ID" value="VEL16339.1"/>
    <property type="molecule type" value="Genomic_DNA"/>
</dbReference>
<gene>
    <name evidence="2" type="ORF">PXEA_LOCUS9779</name>
</gene>
<feature type="region of interest" description="Disordered" evidence="1">
    <location>
        <begin position="1"/>
        <end position="33"/>
    </location>
</feature>
<keyword evidence="3" id="KW-1185">Reference proteome</keyword>
<organism evidence="2 3">
    <name type="scientific">Protopolystoma xenopodis</name>
    <dbReference type="NCBI Taxonomy" id="117903"/>
    <lineage>
        <taxon>Eukaryota</taxon>
        <taxon>Metazoa</taxon>
        <taxon>Spiralia</taxon>
        <taxon>Lophotrochozoa</taxon>
        <taxon>Platyhelminthes</taxon>
        <taxon>Monogenea</taxon>
        <taxon>Polyopisthocotylea</taxon>
        <taxon>Polystomatidea</taxon>
        <taxon>Polystomatidae</taxon>
        <taxon>Protopolystoma</taxon>
    </lineage>
</organism>
<feature type="compositionally biased region" description="Acidic residues" evidence="1">
    <location>
        <begin position="96"/>
        <end position="108"/>
    </location>
</feature>
<name>A0A3S5A6K9_9PLAT</name>
<comment type="caution">
    <text evidence="2">The sequence shown here is derived from an EMBL/GenBank/DDBJ whole genome shotgun (WGS) entry which is preliminary data.</text>
</comment>
<sequence>LGSSSEDEDTEHSASRRNAASTNDKPGHAGLLSMLPPARQSFLLGDKKSDYLTSRQFVPTQAVTKRLAPARPRTVGLHKPEVNSEPSSPEIRREEEKEDEEPQGDDFVFEPASNSRLAFFSLPEAESSLSNHTAGDLTAATSAASLRAAAQAAIIKPKISLNMAPVTEGSNKRDQFPATEMSMHPLMPKPQLTDTQILEEARLNLKAEQEARRKAAKEAGENVSDEEEEKIFTEETFIPGPEVPYALLSCAYFETY</sequence>
<feature type="compositionally biased region" description="Acidic residues" evidence="1">
    <location>
        <begin position="1"/>
        <end position="10"/>
    </location>
</feature>
<feature type="compositionally biased region" description="Basic and acidic residues" evidence="1">
    <location>
        <begin position="211"/>
        <end position="220"/>
    </location>
</feature>
<feature type="region of interest" description="Disordered" evidence="1">
    <location>
        <begin position="54"/>
        <end position="110"/>
    </location>
</feature>
<dbReference type="AlphaFoldDB" id="A0A3S5A6K9"/>
<evidence type="ECO:0000256" key="1">
    <source>
        <dbReference type="SAM" id="MobiDB-lite"/>
    </source>
</evidence>
<evidence type="ECO:0000313" key="3">
    <source>
        <dbReference type="Proteomes" id="UP000784294"/>
    </source>
</evidence>
<dbReference type="Proteomes" id="UP000784294">
    <property type="component" value="Unassembled WGS sequence"/>
</dbReference>
<evidence type="ECO:0000313" key="2">
    <source>
        <dbReference type="EMBL" id="VEL16339.1"/>
    </source>
</evidence>
<accession>A0A3S5A6K9</accession>
<feature type="compositionally biased region" description="Polar residues" evidence="1">
    <location>
        <begin position="54"/>
        <end position="63"/>
    </location>
</feature>
<feature type="region of interest" description="Disordered" evidence="1">
    <location>
        <begin position="211"/>
        <end position="234"/>
    </location>
</feature>
<reference evidence="2" key="1">
    <citation type="submission" date="2018-11" db="EMBL/GenBank/DDBJ databases">
        <authorList>
            <consortium name="Pathogen Informatics"/>
        </authorList>
    </citation>
    <scope>NUCLEOTIDE SEQUENCE</scope>
</reference>
<feature type="non-terminal residue" evidence="2">
    <location>
        <position position="1"/>
    </location>
</feature>
<protein>
    <submittedName>
        <fullName evidence="2">Uncharacterized protein</fullName>
    </submittedName>
</protein>
<proteinExistence type="predicted"/>